<keyword evidence="1" id="KW-0175">Coiled coil</keyword>
<dbReference type="EMBL" id="CYYU01000007">
    <property type="protein sequence ID" value="CUN75659.1"/>
    <property type="molecule type" value="Genomic_DNA"/>
</dbReference>
<sequence length="532" mass="58530">MDKIEKERQKEKERQAALRDATIANAGKEAIERYGRAASEHIKAYTGFEWNNQATGQSGVAKGLRDIADSKVHPDFEYQNMKQQAGFSAEIKYTANKNAENMIKGKNARYRRANDVGLGNDQHNDVGEVGADGSFCHNADGTVKGGAQIKFVGNYKTEGDIIHSAHKNVDHLAGNGKWAKYQNDDVLVPSEQYQEMRAYAARRSSELLKQADKFERQGKNLEATELREKAERYQKAGRHIKNSHISSREAMDYRRQPGWETTKDVLKTANRAGLEQLGTGAIIGGVVATAQSLVHIINGEQEPSEAVGEVAKGMAVGGGAAYAMTAAGTIIKGSMQSMSNQTVQALSKTNLPAMIATGVYQIGRSFYRFAKGEIDAVELAVELGEKGVGAMASSWGAAVGTLVLPGIGTVVGSIVGYMASSMIYQGALQAFEDERLSWENRDKIHAYVESAKAQLEQETEAIERYYVNLYARRKQVFRSGLQQVRRASMRDDFNAFAAGLQQIVGEFGDNLQFHTFKEFDEFMNDENSVLDF</sequence>
<reference evidence="2 3" key="1">
    <citation type="submission" date="2015-09" db="EMBL/GenBank/DDBJ databases">
        <authorList>
            <consortium name="Pathogen Informatics"/>
        </authorList>
    </citation>
    <scope>NUCLEOTIDE SEQUENCE [LARGE SCALE GENOMIC DNA]</scope>
    <source>
        <strain evidence="2 3">2789STDY5608828</strain>
    </source>
</reference>
<name>A0A173ZJ35_9FIRM</name>
<dbReference type="AlphaFoldDB" id="A0A173ZJ35"/>
<protein>
    <submittedName>
        <fullName evidence="2">Uncharacterized protein</fullName>
    </submittedName>
</protein>
<dbReference type="STRING" id="187979.ERS852385_01288"/>
<evidence type="ECO:0000256" key="1">
    <source>
        <dbReference type="SAM" id="Coils"/>
    </source>
</evidence>
<evidence type="ECO:0000313" key="2">
    <source>
        <dbReference type="EMBL" id="CUN75659.1"/>
    </source>
</evidence>
<gene>
    <name evidence="2" type="ORF">ERS852385_01288</name>
</gene>
<feature type="coiled-coil region" evidence="1">
    <location>
        <begin position="204"/>
        <end position="236"/>
    </location>
</feature>
<dbReference type="OrthoDB" id="3239452at2"/>
<evidence type="ECO:0000313" key="3">
    <source>
        <dbReference type="Proteomes" id="UP000095546"/>
    </source>
</evidence>
<organism evidence="2 3">
    <name type="scientific">Mitsuokella jalaludinii</name>
    <dbReference type="NCBI Taxonomy" id="187979"/>
    <lineage>
        <taxon>Bacteria</taxon>
        <taxon>Bacillati</taxon>
        <taxon>Bacillota</taxon>
        <taxon>Negativicutes</taxon>
        <taxon>Selenomonadales</taxon>
        <taxon>Selenomonadaceae</taxon>
        <taxon>Mitsuokella</taxon>
    </lineage>
</organism>
<keyword evidence="3" id="KW-1185">Reference proteome</keyword>
<dbReference type="Proteomes" id="UP000095546">
    <property type="component" value="Unassembled WGS sequence"/>
</dbReference>
<dbReference type="RefSeq" id="WP_055161586.1">
    <property type="nucleotide sequence ID" value="NZ_CABIWZ010000007.1"/>
</dbReference>
<proteinExistence type="predicted"/>
<accession>A0A173ZJ35</accession>